<dbReference type="NCBIfam" id="TIGR01139">
    <property type="entry name" value="cysK"/>
    <property type="match status" value="1"/>
</dbReference>
<keyword evidence="3" id="KW-0028">Amino-acid biosynthesis</keyword>
<sequence length="309" mass="32992">MKLHESILGLIGNTPLVRIRKMASDNSAEIWAKLEGFNPGGSVKDRIALSMIETAEKEGRLRKGSTIIEPTSGNTGIGLAMVSAVKGYKLILTMPETMSMERRQLLQAFGAELVLTPGEKGMMGAVEKAEEIYRNNPDFFMPQQFENKANPEIHRQTTAVEIINAIGCVPDAFVAGVGTGGTITGTGEALREKNPDIWITAVEPAGSPVLSGGNPGKHKIAGIGAGFYPGVLNVKIYNEVIQVTDEDAANTTKQLALKEGILAGISSGAAMWAAMKVAERLGKNKKLVVIFPDRGDRYLSTGLFLPEGI</sequence>
<name>A0A5J4L8M4_9ZZZZ</name>
<organism evidence="8">
    <name type="scientific">hot springs metagenome</name>
    <dbReference type="NCBI Taxonomy" id="433727"/>
    <lineage>
        <taxon>unclassified sequences</taxon>
        <taxon>metagenomes</taxon>
        <taxon>ecological metagenomes</taxon>
    </lineage>
</organism>
<comment type="similarity">
    <text evidence="2">Belongs to the cysteine synthase/cystathionine beta-synthase family.</text>
</comment>
<dbReference type="PANTHER" id="PTHR10314">
    <property type="entry name" value="CYSTATHIONINE BETA-SYNTHASE"/>
    <property type="match status" value="1"/>
</dbReference>
<dbReference type="SUPFAM" id="SSF53686">
    <property type="entry name" value="Tryptophan synthase beta subunit-like PLP-dependent enzymes"/>
    <property type="match status" value="1"/>
</dbReference>
<keyword evidence="6" id="KW-0198">Cysteine biosynthesis</keyword>
<evidence type="ECO:0000313" key="8">
    <source>
        <dbReference type="EMBL" id="GER93886.1"/>
    </source>
</evidence>
<dbReference type="GO" id="GO:0004124">
    <property type="term" value="F:cysteine synthase activity"/>
    <property type="evidence" value="ECO:0007669"/>
    <property type="project" value="InterPro"/>
</dbReference>
<keyword evidence="4" id="KW-0808">Transferase</keyword>
<dbReference type="InterPro" id="IPR001926">
    <property type="entry name" value="TrpB-like_PALP"/>
</dbReference>
<dbReference type="FunFam" id="3.40.50.1100:FF:000006">
    <property type="entry name" value="Cysteine synthase"/>
    <property type="match status" value="1"/>
</dbReference>
<proteinExistence type="inferred from homology"/>
<dbReference type="GO" id="GO:0006535">
    <property type="term" value="P:cysteine biosynthetic process from serine"/>
    <property type="evidence" value="ECO:0007669"/>
    <property type="project" value="InterPro"/>
</dbReference>
<accession>A0A5J4L8M4</accession>
<evidence type="ECO:0000259" key="7">
    <source>
        <dbReference type="Pfam" id="PF00291"/>
    </source>
</evidence>
<evidence type="ECO:0000256" key="4">
    <source>
        <dbReference type="ARBA" id="ARBA00022679"/>
    </source>
</evidence>
<dbReference type="Gene3D" id="3.40.50.1100">
    <property type="match status" value="2"/>
</dbReference>
<evidence type="ECO:0000256" key="2">
    <source>
        <dbReference type="ARBA" id="ARBA00007103"/>
    </source>
</evidence>
<dbReference type="NCBIfam" id="TIGR01136">
    <property type="entry name" value="cysKM"/>
    <property type="match status" value="1"/>
</dbReference>
<feature type="domain" description="Tryptophan synthase beta chain-like PALP" evidence="7">
    <location>
        <begin position="8"/>
        <end position="293"/>
    </location>
</feature>
<comment type="caution">
    <text evidence="8">The sequence shown here is derived from an EMBL/GenBank/DDBJ whole genome shotgun (WGS) entry which is preliminary data.</text>
</comment>
<protein>
    <submittedName>
        <fullName evidence="8">Cysteine synthase A</fullName>
    </submittedName>
</protein>
<dbReference type="PROSITE" id="PS00901">
    <property type="entry name" value="CYS_SYNTHASE"/>
    <property type="match status" value="1"/>
</dbReference>
<reference evidence="8" key="1">
    <citation type="submission" date="2019-10" db="EMBL/GenBank/DDBJ databases">
        <title>Metagenomic sequencing of thiosulfate-disproportionating enrichment culture.</title>
        <authorList>
            <person name="Umezawa K."/>
            <person name="Kojima H."/>
            <person name="Fukui M."/>
        </authorList>
    </citation>
    <scope>NUCLEOTIDE SEQUENCE</scope>
    <source>
        <strain evidence="8">45J</strain>
    </source>
</reference>
<evidence type="ECO:0000256" key="5">
    <source>
        <dbReference type="ARBA" id="ARBA00022898"/>
    </source>
</evidence>
<comment type="cofactor">
    <cofactor evidence="1">
        <name>pyridoxal 5'-phosphate</name>
        <dbReference type="ChEBI" id="CHEBI:597326"/>
    </cofactor>
</comment>
<dbReference type="InterPro" id="IPR036052">
    <property type="entry name" value="TrpB-like_PALP_sf"/>
</dbReference>
<dbReference type="CDD" id="cd01561">
    <property type="entry name" value="CBS_like"/>
    <property type="match status" value="1"/>
</dbReference>
<gene>
    <name evidence="8" type="ORF">A45J_1644</name>
</gene>
<keyword evidence="5" id="KW-0663">Pyridoxal phosphate</keyword>
<dbReference type="InterPro" id="IPR001216">
    <property type="entry name" value="P-phosphate_BS"/>
</dbReference>
<dbReference type="InterPro" id="IPR005856">
    <property type="entry name" value="Cys_synth"/>
</dbReference>
<evidence type="ECO:0000256" key="1">
    <source>
        <dbReference type="ARBA" id="ARBA00001933"/>
    </source>
</evidence>
<dbReference type="InterPro" id="IPR005859">
    <property type="entry name" value="CysK"/>
</dbReference>
<dbReference type="InterPro" id="IPR050214">
    <property type="entry name" value="Cys_Synth/Cystath_Beta-Synth"/>
</dbReference>
<dbReference type="AlphaFoldDB" id="A0A5J4L8M4"/>
<evidence type="ECO:0000256" key="3">
    <source>
        <dbReference type="ARBA" id="ARBA00022605"/>
    </source>
</evidence>
<evidence type="ECO:0000256" key="6">
    <source>
        <dbReference type="ARBA" id="ARBA00023192"/>
    </source>
</evidence>
<dbReference type="Pfam" id="PF00291">
    <property type="entry name" value="PALP"/>
    <property type="match status" value="1"/>
</dbReference>
<dbReference type="EMBL" id="BLAB01000001">
    <property type="protein sequence ID" value="GER93886.1"/>
    <property type="molecule type" value="Genomic_DNA"/>
</dbReference>